<gene>
    <name evidence="2" type="primary">LOC111291726</name>
</gene>
<protein>
    <submittedName>
        <fullName evidence="2">Uncharacterized protein LOC111291726</fullName>
    </submittedName>
</protein>
<dbReference type="Proteomes" id="UP000515121">
    <property type="component" value="Unplaced"/>
</dbReference>
<proteinExistence type="predicted"/>
<evidence type="ECO:0000313" key="1">
    <source>
        <dbReference type="Proteomes" id="UP000515121"/>
    </source>
</evidence>
<dbReference type="KEGG" id="dzi:111291726"/>
<dbReference type="AlphaFoldDB" id="A0A6P5YG87"/>
<keyword evidence="1" id="KW-1185">Reference proteome</keyword>
<reference evidence="2" key="1">
    <citation type="submission" date="2025-08" db="UniProtKB">
        <authorList>
            <consortium name="RefSeq"/>
        </authorList>
    </citation>
    <scope>IDENTIFICATION</scope>
    <source>
        <tissue evidence="2">Fruit stalk</tissue>
    </source>
</reference>
<dbReference type="OrthoDB" id="1742023at2759"/>
<accession>A0A6P5YG87</accession>
<dbReference type="GeneID" id="111291726"/>
<organism evidence="1 2">
    <name type="scientific">Durio zibethinus</name>
    <name type="common">Durian</name>
    <dbReference type="NCBI Taxonomy" id="66656"/>
    <lineage>
        <taxon>Eukaryota</taxon>
        <taxon>Viridiplantae</taxon>
        <taxon>Streptophyta</taxon>
        <taxon>Embryophyta</taxon>
        <taxon>Tracheophyta</taxon>
        <taxon>Spermatophyta</taxon>
        <taxon>Magnoliopsida</taxon>
        <taxon>eudicotyledons</taxon>
        <taxon>Gunneridae</taxon>
        <taxon>Pentapetalae</taxon>
        <taxon>rosids</taxon>
        <taxon>malvids</taxon>
        <taxon>Malvales</taxon>
        <taxon>Malvaceae</taxon>
        <taxon>Helicteroideae</taxon>
        <taxon>Durio</taxon>
    </lineage>
</organism>
<dbReference type="RefSeq" id="XP_022739392.1">
    <property type="nucleotide sequence ID" value="XM_022883657.1"/>
</dbReference>
<evidence type="ECO:0000313" key="2">
    <source>
        <dbReference type="RefSeq" id="XP_022739392.1"/>
    </source>
</evidence>
<name>A0A6P5YG87_DURZI</name>
<sequence>MSFFLSYQEKLKGHETCTSVSSSSYSVKTIRHGESLSASLSPILRSNAKIAPRTEAHPNATQNIQNFALLHASIADIMKNKLGNSQHRRSISTLDLRTLDLEKISKLYGVDQE</sequence>